<feature type="domain" description="SH3" evidence="4">
    <location>
        <begin position="493"/>
        <end position="566"/>
    </location>
</feature>
<dbReference type="PROSITE" id="PS50003">
    <property type="entry name" value="PH_DOMAIN"/>
    <property type="match status" value="1"/>
</dbReference>
<evidence type="ECO:0000259" key="6">
    <source>
        <dbReference type="PROSITE" id="PS50238"/>
    </source>
</evidence>
<evidence type="ECO:0000313" key="8">
    <source>
        <dbReference type="Proteomes" id="UP001150062"/>
    </source>
</evidence>
<sequence>MSIEFLVLHSYKPKKKGELALQIGDKIVITKEENKQMCFGKIVDGEQSGSFPRSFLEQLREGTETDPKTLSKIIYQDFLYKKKENKNSYNKFYCKLFPRSLALFKNKKQSVPIEVILFQGMVSIQKSKTHKKKKISNFILKSETKLWHFRAKTEKKGKDWIEKILLQAQKISNECKFIDQNANENGNGNQRMSRKALFKTKSNGYQNQKKKPSRLRRSLSLNRFGKTKVKSKLSSISSVDLNMNQEEKLVKKSSFFSRKKKIKKQNTKKNKKCYNPTKRFGVPLTDVAERDQTEIPKIIENSIKFIEKFGLHETGIFRLSGQKSDIDRYKQEFDSGKDITFENEMNVHNVSGILKQWFRELPESMLTKELYPQFIQIQANYEGKQLVEQHKLLVDQLPKLNKRIFEIISELMHKIAKFEKETKMGIQNLALLFGPTLCSLRGEKSNSVINMSVECQIVSIMSKNHDYIFGKAKYGIHLIDRFDEKDDDDTYSKEIFKAIAVDNNIQVDKENVDEQIFFNVGDLISVTNTDDNEWWYGKMICREDGNKNIIDQYGYFHASLVEKIGEEEYLTLIEQEN</sequence>
<dbReference type="Gene3D" id="2.30.30.40">
    <property type="entry name" value="SH3 Domains"/>
    <property type="match status" value="2"/>
</dbReference>
<feature type="domain" description="SH3" evidence="4">
    <location>
        <begin position="1"/>
        <end position="61"/>
    </location>
</feature>
<organism evidence="7 8">
    <name type="scientific">Anaeramoeba flamelloides</name>
    <dbReference type="NCBI Taxonomy" id="1746091"/>
    <lineage>
        <taxon>Eukaryota</taxon>
        <taxon>Metamonada</taxon>
        <taxon>Anaeramoebidae</taxon>
        <taxon>Anaeramoeba</taxon>
    </lineage>
</organism>
<dbReference type="InterPro" id="IPR001849">
    <property type="entry name" value="PH_domain"/>
</dbReference>
<evidence type="ECO:0000256" key="2">
    <source>
        <dbReference type="ARBA" id="ARBA00022468"/>
    </source>
</evidence>
<name>A0ABQ8ZF82_9EUKA</name>
<proteinExistence type="predicted"/>
<dbReference type="Gene3D" id="1.10.555.10">
    <property type="entry name" value="Rho GTPase activation protein"/>
    <property type="match status" value="1"/>
</dbReference>
<reference evidence="7" key="1">
    <citation type="submission" date="2022-08" db="EMBL/GenBank/DDBJ databases">
        <title>Novel sulfate-reducing endosymbionts in the free-living metamonad Anaeramoeba.</title>
        <authorList>
            <person name="Jerlstrom-Hultqvist J."/>
            <person name="Cepicka I."/>
            <person name="Gallot-Lavallee L."/>
            <person name="Salas-Leiva D."/>
            <person name="Curtis B.A."/>
            <person name="Zahonova K."/>
            <person name="Pipaliya S."/>
            <person name="Dacks J."/>
            <person name="Roger A.J."/>
        </authorList>
    </citation>
    <scope>NUCLEOTIDE SEQUENCE</scope>
    <source>
        <strain evidence="7">Schooner1</strain>
    </source>
</reference>
<evidence type="ECO:0000259" key="5">
    <source>
        <dbReference type="PROSITE" id="PS50003"/>
    </source>
</evidence>
<dbReference type="InterPro" id="IPR008936">
    <property type="entry name" value="Rho_GTPase_activation_prot"/>
</dbReference>
<dbReference type="Gene3D" id="2.30.29.30">
    <property type="entry name" value="Pleckstrin-homology domain (PH domain)/Phosphotyrosine-binding domain (PTB)"/>
    <property type="match status" value="1"/>
</dbReference>
<evidence type="ECO:0000313" key="7">
    <source>
        <dbReference type="EMBL" id="KAJ6255329.1"/>
    </source>
</evidence>
<dbReference type="SMART" id="SM00233">
    <property type="entry name" value="PH"/>
    <property type="match status" value="1"/>
</dbReference>
<evidence type="ECO:0000256" key="1">
    <source>
        <dbReference type="ARBA" id="ARBA00022443"/>
    </source>
</evidence>
<dbReference type="InterPro" id="IPR050729">
    <property type="entry name" value="Rho-GAP"/>
</dbReference>
<evidence type="ECO:0000259" key="4">
    <source>
        <dbReference type="PROSITE" id="PS50002"/>
    </source>
</evidence>
<dbReference type="InterPro" id="IPR036028">
    <property type="entry name" value="SH3-like_dom_sf"/>
</dbReference>
<dbReference type="SMART" id="SM00324">
    <property type="entry name" value="RhoGAP"/>
    <property type="match status" value="1"/>
</dbReference>
<protein>
    <submittedName>
        <fullName evidence="7">Rho/rac/cdc gtpase-activating protein</fullName>
    </submittedName>
</protein>
<dbReference type="Pfam" id="PF00169">
    <property type="entry name" value="PH"/>
    <property type="match status" value="1"/>
</dbReference>
<gene>
    <name evidence="7" type="ORF">M0813_11544</name>
</gene>
<dbReference type="Pfam" id="PF14604">
    <property type="entry name" value="SH3_9"/>
    <property type="match status" value="1"/>
</dbReference>
<dbReference type="InterPro" id="IPR001452">
    <property type="entry name" value="SH3_domain"/>
</dbReference>
<dbReference type="SMART" id="SM00326">
    <property type="entry name" value="SH3"/>
    <property type="match status" value="2"/>
</dbReference>
<dbReference type="InterPro" id="IPR000198">
    <property type="entry name" value="RhoGAP_dom"/>
</dbReference>
<comment type="caution">
    <text evidence="7">The sequence shown here is derived from an EMBL/GenBank/DDBJ whole genome shotgun (WGS) entry which is preliminary data.</text>
</comment>
<dbReference type="PROSITE" id="PS50002">
    <property type="entry name" value="SH3"/>
    <property type="match status" value="2"/>
</dbReference>
<dbReference type="SUPFAM" id="SSF50044">
    <property type="entry name" value="SH3-domain"/>
    <property type="match status" value="2"/>
</dbReference>
<dbReference type="Pfam" id="PF00620">
    <property type="entry name" value="RhoGAP"/>
    <property type="match status" value="1"/>
</dbReference>
<dbReference type="CDD" id="cd00174">
    <property type="entry name" value="SH3"/>
    <property type="match status" value="1"/>
</dbReference>
<dbReference type="SUPFAM" id="SSF50729">
    <property type="entry name" value="PH domain-like"/>
    <property type="match status" value="1"/>
</dbReference>
<keyword evidence="1 3" id="KW-0728">SH3 domain</keyword>
<dbReference type="PANTHER" id="PTHR23176:SF129">
    <property type="entry name" value="RHO GTPASE ACTIVATING PROTEIN AT 16F, ISOFORM E-RELATED"/>
    <property type="match status" value="1"/>
</dbReference>
<dbReference type="InterPro" id="IPR011993">
    <property type="entry name" value="PH-like_dom_sf"/>
</dbReference>
<feature type="domain" description="PH" evidence="5">
    <location>
        <begin position="72"/>
        <end position="169"/>
    </location>
</feature>
<dbReference type="Pfam" id="PF07653">
    <property type="entry name" value="SH3_2"/>
    <property type="match status" value="1"/>
</dbReference>
<dbReference type="EMBL" id="JAOAOG010000006">
    <property type="protein sequence ID" value="KAJ6255329.1"/>
    <property type="molecule type" value="Genomic_DNA"/>
</dbReference>
<keyword evidence="2" id="KW-0343">GTPase activation</keyword>
<dbReference type="CDD" id="cd00159">
    <property type="entry name" value="RhoGAP"/>
    <property type="match status" value="1"/>
</dbReference>
<dbReference type="PROSITE" id="PS50238">
    <property type="entry name" value="RHOGAP"/>
    <property type="match status" value="1"/>
</dbReference>
<accession>A0ABQ8ZF82</accession>
<dbReference type="SUPFAM" id="SSF48350">
    <property type="entry name" value="GTPase activation domain, GAP"/>
    <property type="match status" value="1"/>
</dbReference>
<keyword evidence="8" id="KW-1185">Reference proteome</keyword>
<dbReference type="PANTHER" id="PTHR23176">
    <property type="entry name" value="RHO/RAC/CDC GTPASE-ACTIVATING PROTEIN"/>
    <property type="match status" value="1"/>
</dbReference>
<feature type="domain" description="Rho-GAP" evidence="6">
    <location>
        <begin position="282"/>
        <end position="469"/>
    </location>
</feature>
<dbReference type="Proteomes" id="UP001150062">
    <property type="component" value="Unassembled WGS sequence"/>
</dbReference>
<evidence type="ECO:0000256" key="3">
    <source>
        <dbReference type="PROSITE-ProRule" id="PRU00192"/>
    </source>
</evidence>